<dbReference type="EMBL" id="JAIWYP010000004">
    <property type="protein sequence ID" value="KAH3842833.1"/>
    <property type="molecule type" value="Genomic_DNA"/>
</dbReference>
<proteinExistence type="predicted"/>
<evidence type="ECO:0000313" key="2">
    <source>
        <dbReference type="Proteomes" id="UP000828390"/>
    </source>
</evidence>
<keyword evidence="2" id="KW-1185">Reference proteome</keyword>
<reference evidence="1" key="2">
    <citation type="submission" date="2020-11" db="EMBL/GenBank/DDBJ databases">
        <authorList>
            <person name="McCartney M.A."/>
            <person name="Auch B."/>
            <person name="Kono T."/>
            <person name="Mallez S."/>
            <person name="Becker A."/>
            <person name="Gohl D.M."/>
            <person name="Silverstein K.A.T."/>
            <person name="Koren S."/>
            <person name="Bechman K.B."/>
            <person name="Herman A."/>
            <person name="Abrahante J.E."/>
            <person name="Garbe J."/>
        </authorList>
    </citation>
    <scope>NUCLEOTIDE SEQUENCE</scope>
    <source>
        <strain evidence="1">Duluth1</strain>
        <tissue evidence="1">Whole animal</tissue>
    </source>
</reference>
<comment type="caution">
    <text evidence="1">The sequence shown here is derived from an EMBL/GenBank/DDBJ whole genome shotgun (WGS) entry which is preliminary data.</text>
</comment>
<organism evidence="1 2">
    <name type="scientific">Dreissena polymorpha</name>
    <name type="common">Zebra mussel</name>
    <name type="synonym">Mytilus polymorpha</name>
    <dbReference type="NCBI Taxonomy" id="45954"/>
    <lineage>
        <taxon>Eukaryota</taxon>
        <taxon>Metazoa</taxon>
        <taxon>Spiralia</taxon>
        <taxon>Lophotrochozoa</taxon>
        <taxon>Mollusca</taxon>
        <taxon>Bivalvia</taxon>
        <taxon>Autobranchia</taxon>
        <taxon>Heteroconchia</taxon>
        <taxon>Euheterodonta</taxon>
        <taxon>Imparidentia</taxon>
        <taxon>Neoheterodontei</taxon>
        <taxon>Myida</taxon>
        <taxon>Dreissenoidea</taxon>
        <taxon>Dreissenidae</taxon>
        <taxon>Dreissena</taxon>
    </lineage>
</organism>
<dbReference type="AlphaFoldDB" id="A0A9D4QTV3"/>
<gene>
    <name evidence="1" type="ORF">DPMN_116337</name>
</gene>
<accession>A0A9D4QTV3</accession>
<sequence>MSEAMVALNEDMHDIRERIKQDNKQLYGLKDETKVNVEGDTCNNNPLFNSGHTSFQGVTNAVTTMCENTRTKRIIGVHVANKLFMVYSRLLTEELQWIVPIMTMYGKRVRD</sequence>
<dbReference type="Proteomes" id="UP000828390">
    <property type="component" value="Unassembled WGS sequence"/>
</dbReference>
<protein>
    <submittedName>
        <fullName evidence="1">Uncharacterized protein</fullName>
    </submittedName>
</protein>
<reference evidence="1" key="1">
    <citation type="journal article" date="2019" name="bioRxiv">
        <title>The Genome of the Zebra Mussel, Dreissena polymorpha: A Resource for Invasive Species Research.</title>
        <authorList>
            <person name="McCartney M.A."/>
            <person name="Auch B."/>
            <person name="Kono T."/>
            <person name="Mallez S."/>
            <person name="Zhang Y."/>
            <person name="Obille A."/>
            <person name="Becker A."/>
            <person name="Abrahante J.E."/>
            <person name="Garbe J."/>
            <person name="Badalamenti J.P."/>
            <person name="Herman A."/>
            <person name="Mangelson H."/>
            <person name="Liachko I."/>
            <person name="Sullivan S."/>
            <person name="Sone E.D."/>
            <person name="Koren S."/>
            <person name="Silverstein K.A.T."/>
            <person name="Beckman K.B."/>
            <person name="Gohl D.M."/>
        </authorList>
    </citation>
    <scope>NUCLEOTIDE SEQUENCE</scope>
    <source>
        <strain evidence="1">Duluth1</strain>
        <tissue evidence="1">Whole animal</tissue>
    </source>
</reference>
<name>A0A9D4QTV3_DREPO</name>
<evidence type="ECO:0000313" key="1">
    <source>
        <dbReference type="EMBL" id="KAH3842833.1"/>
    </source>
</evidence>